<sequence length="552" mass="64350">MDRQGPCQRDAPPKDSYNYKELTGEDEIRLLRLAHGEQTFAIEHQRVKDVPAYEALSYVWGDDSRRNEFYLADGTVLYLNDNLFEALQYLPQRCETEYLWIDQICIDQSNIKERNHQVKIMGNIYRHAYKVLIWMDADDSVARSLNDLWEDFRKEAKVTSRARLEEFVDSKRKVYLAEGESNIRNRLQNQVWHHPWFSRAWVFQELALSQRAVFVFGQTSTMFLTVVWISRAVYPLTYGTQKFDWHTAATMTAMDRMNRHWNHKDQHLLTIHFLSEMCPIYQASDPRDLIYAFMGLFSSKPSLHEYSSEREIQPNYALSYNSVLADVAAYFVSRGKGNCCIKKATNRCWLCQYGDRNALDILAHINRDLPVPSHGNATFRPSPETGLPSWAPDWKYSRSSWCYEANNANLRYGKPIPPRYQYNSFSPEVHPRLDAEHPRQLHVLGVCIHVIKQAGITIANEEWQYWKRWQVFVGGPYPNAEELGKVEWAGDITWGHSTIPGDKVCWLSRCSLPVILREVECGKHIVVETCYLPKTFPDPDKSTLINETFLLI</sequence>
<evidence type="ECO:0000313" key="2">
    <source>
        <dbReference type="EMBL" id="KAK0516796.1"/>
    </source>
</evidence>
<dbReference type="PANTHER" id="PTHR24148:SF64">
    <property type="entry name" value="HETEROKARYON INCOMPATIBILITY DOMAIN-CONTAINING PROTEIN"/>
    <property type="match status" value="1"/>
</dbReference>
<accession>A0AA39R9V3</accession>
<proteinExistence type="predicted"/>
<evidence type="ECO:0000259" key="1">
    <source>
        <dbReference type="Pfam" id="PF06985"/>
    </source>
</evidence>
<keyword evidence="3" id="KW-1185">Reference proteome</keyword>
<dbReference type="Proteomes" id="UP001166286">
    <property type="component" value="Unassembled WGS sequence"/>
</dbReference>
<gene>
    <name evidence="2" type="ORF">JMJ35_001399</name>
</gene>
<comment type="caution">
    <text evidence="2">The sequence shown here is derived from an EMBL/GenBank/DDBJ whole genome shotgun (WGS) entry which is preliminary data.</text>
</comment>
<dbReference type="EMBL" id="JAFEKC020000002">
    <property type="protein sequence ID" value="KAK0516796.1"/>
    <property type="molecule type" value="Genomic_DNA"/>
</dbReference>
<evidence type="ECO:0000313" key="3">
    <source>
        <dbReference type="Proteomes" id="UP001166286"/>
    </source>
</evidence>
<dbReference type="PANTHER" id="PTHR24148">
    <property type="entry name" value="ANKYRIN REPEAT DOMAIN-CONTAINING PROTEIN 39 HOMOLOG-RELATED"/>
    <property type="match status" value="1"/>
</dbReference>
<protein>
    <recommendedName>
        <fullName evidence="1">Heterokaryon incompatibility domain-containing protein</fullName>
    </recommendedName>
</protein>
<reference evidence="2" key="1">
    <citation type="submission" date="2023-03" db="EMBL/GenBank/DDBJ databases">
        <title>Complete genome of Cladonia borealis.</title>
        <authorList>
            <person name="Park H."/>
        </authorList>
    </citation>
    <scope>NUCLEOTIDE SEQUENCE</scope>
    <source>
        <strain evidence="2">ANT050790</strain>
    </source>
</reference>
<organism evidence="2 3">
    <name type="scientific">Cladonia borealis</name>
    <dbReference type="NCBI Taxonomy" id="184061"/>
    <lineage>
        <taxon>Eukaryota</taxon>
        <taxon>Fungi</taxon>
        <taxon>Dikarya</taxon>
        <taxon>Ascomycota</taxon>
        <taxon>Pezizomycotina</taxon>
        <taxon>Lecanoromycetes</taxon>
        <taxon>OSLEUM clade</taxon>
        <taxon>Lecanoromycetidae</taxon>
        <taxon>Lecanorales</taxon>
        <taxon>Lecanorineae</taxon>
        <taxon>Cladoniaceae</taxon>
        <taxon>Cladonia</taxon>
    </lineage>
</organism>
<name>A0AA39R9V3_9LECA</name>
<dbReference type="InterPro" id="IPR010730">
    <property type="entry name" value="HET"/>
</dbReference>
<feature type="domain" description="Heterokaryon incompatibility" evidence="1">
    <location>
        <begin position="53"/>
        <end position="205"/>
    </location>
</feature>
<dbReference type="Pfam" id="PF06985">
    <property type="entry name" value="HET"/>
    <property type="match status" value="1"/>
</dbReference>
<dbReference type="InterPro" id="IPR052895">
    <property type="entry name" value="HetReg/Transcr_Mod"/>
</dbReference>
<dbReference type="AlphaFoldDB" id="A0AA39R9V3"/>